<gene>
    <name evidence="2" type="ORF">LPB144_13275</name>
</gene>
<dbReference type="PANTHER" id="PTHR12121">
    <property type="entry name" value="CARBON CATABOLITE REPRESSOR PROTEIN 4"/>
    <property type="match status" value="1"/>
</dbReference>
<evidence type="ECO:0000259" key="1">
    <source>
        <dbReference type="Pfam" id="PF03372"/>
    </source>
</evidence>
<proteinExistence type="predicted"/>
<dbReference type="Pfam" id="PF03372">
    <property type="entry name" value="Exo_endo_phos"/>
    <property type="match status" value="1"/>
</dbReference>
<dbReference type="InterPro" id="IPR036691">
    <property type="entry name" value="Endo/exonu/phosph_ase_sf"/>
</dbReference>
<dbReference type="OrthoDB" id="9793162at2"/>
<keyword evidence="2" id="KW-0255">Endonuclease</keyword>
<keyword evidence="3" id="KW-1185">Reference proteome</keyword>
<evidence type="ECO:0000313" key="2">
    <source>
        <dbReference type="EMBL" id="APG61490.1"/>
    </source>
</evidence>
<dbReference type="Proteomes" id="UP000182510">
    <property type="component" value="Chromosome"/>
</dbReference>
<protein>
    <submittedName>
        <fullName evidence="2">Endonuclease/exonuclease/phosphatase</fullName>
    </submittedName>
</protein>
<dbReference type="CDD" id="cd09083">
    <property type="entry name" value="EEP-1"/>
    <property type="match status" value="1"/>
</dbReference>
<dbReference type="InterPro" id="IPR050410">
    <property type="entry name" value="CCR4/nocturin_mRNA_transcr"/>
</dbReference>
<dbReference type="Gene3D" id="3.60.10.10">
    <property type="entry name" value="Endonuclease/exonuclease/phosphatase"/>
    <property type="match status" value="1"/>
</dbReference>
<accession>A0A1L3J8Q4</accession>
<name>A0A1L3J8Q4_9FLAO</name>
<dbReference type="SUPFAM" id="SSF56219">
    <property type="entry name" value="DNase I-like"/>
    <property type="match status" value="1"/>
</dbReference>
<evidence type="ECO:0000313" key="3">
    <source>
        <dbReference type="Proteomes" id="UP000182510"/>
    </source>
</evidence>
<reference evidence="2 3" key="1">
    <citation type="submission" date="2016-11" db="EMBL/GenBank/DDBJ databases">
        <title>Gramella sp. LPB0144 isolated from marine environment.</title>
        <authorList>
            <person name="Kim E."/>
            <person name="Yi H."/>
        </authorList>
    </citation>
    <scope>NUCLEOTIDE SEQUENCE [LARGE SCALE GENOMIC DNA]</scope>
    <source>
        <strain evidence="2 3">LPB0144</strain>
    </source>
</reference>
<sequence length="275" mass="31553">MNKFIYFLSLFICLQSSSQELEIMSYNIKYANENDGENSWSKRKDFLTNQLKYYEPDIIGIQEAVIGQLKHITSEIDTYAYVGVGRDDGKQKGEYSAILYNTRKFKVLDSKTFWLSETPEKVSVGWDAAMERICTYALFIDEKTDREFWVFNTHFDHIGEEARAQSTKLILKKISEINSHKLPVVLTGDFNLEPDSDPILDLKRSLKDSRTSATQVSFGSEGTFNGFNFGAQVTRRIDYIFVSPEVKVLKYGALSDSKDLKYPSDHFPIISLISF</sequence>
<feature type="domain" description="Endonuclease/exonuclease/phosphatase" evidence="1">
    <location>
        <begin position="24"/>
        <end position="266"/>
    </location>
</feature>
<dbReference type="GO" id="GO:0004519">
    <property type="term" value="F:endonuclease activity"/>
    <property type="evidence" value="ECO:0007669"/>
    <property type="project" value="UniProtKB-KW"/>
</dbReference>
<dbReference type="PANTHER" id="PTHR12121:SF36">
    <property type="entry name" value="ENDONUCLEASE_EXONUCLEASE_PHOSPHATASE DOMAIN-CONTAINING PROTEIN"/>
    <property type="match status" value="1"/>
</dbReference>
<dbReference type="InterPro" id="IPR005135">
    <property type="entry name" value="Endo/exonuclease/phosphatase"/>
</dbReference>
<dbReference type="GO" id="GO:0000175">
    <property type="term" value="F:3'-5'-RNA exonuclease activity"/>
    <property type="evidence" value="ECO:0007669"/>
    <property type="project" value="TreeGrafter"/>
</dbReference>
<dbReference type="AlphaFoldDB" id="A0A1L3J8Q4"/>
<keyword evidence="2" id="KW-0540">Nuclease</keyword>
<dbReference type="RefSeq" id="WP_072554171.1">
    <property type="nucleotide sequence ID" value="NZ_CP018153.1"/>
</dbReference>
<organism evidence="2 3">
    <name type="scientific">Christiangramia salexigens</name>
    <dbReference type="NCBI Taxonomy" id="1913577"/>
    <lineage>
        <taxon>Bacteria</taxon>
        <taxon>Pseudomonadati</taxon>
        <taxon>Bacteroidota</taxon>
        <taxon>Flavobacteriia</taxon>
        <taxon>Flavobacteriales</taxon>
        <taxon>Flavobacteriaceae</taxon>
        <taxon>Christiangramia</taxon>
    </lineage>
</organism>
<dbReference type="EMBL" id="CP018153">
    <property type="protein sequence ID" value="APG61490.1"/>
    <property type="molecule type" value="Genomic_DNA"/>
</dbReference>
<dbReference type="KEGG" id="grl:LPB144_13275"/>
<keyword evidence="2" id="KW-0269">Exonuclease</keyword>
<keyword evidence="2" id="KW-0378">Hydrolase</keyword>
<dbReference type="STRING" id="1913577.LPB144_13275"/>